<evidence type="ECO:0000313" key="2">
    <source>
        <dbReference type="EMBL" id="BBM82312.1"/>
    </source>
</evidence>
<evidence type="ECO:0000256" key="1">
    <source>
        <dbReference type="SAM" id="Phobius"/>
    </source>
</evidence>
<sequence>MPAICEIIGYMVFVIHLVINYNHGFSDILKYILFFQKTIITTFFLMVLTAIPGFVIAIFSPGDMNVIFKILYTLMSIVMRVGMSACAVILLVFSLIGPAVKCLVSRFDISSQKNFVSFMGWASGVLALITMMTKVSWLWQNPSSRLYRFIFEPIIEAQQVLQNQYVVAAVSTLILLALVLSFTKK</sequence>
<dbReference type="AlphaFoldDB" id="A0A5S9IJ35"/>
<keyword evidence="1" id="KW-0472">Membrane</keyword>
<dbReference type="RefSeq" id="WP_151966560.1">
    <property type="nucleotide sequence ID" value="NZ_AP019860.1"/>
</dbReference>
<dbReference type="KEGG" id="uam:UABAM_00655"/>
<organism evidence="2 3">
    <name type="scientific">Uabimicrobium amorphum</name>
    <dbReference type="NCBI Taxonomy" id="2596890"/>
    <lineage>
        <taxon>Bacteria</taxon>
        <taxon>Pseudomonadati</taxon>
        <taxon>Planctomycetota</taxon>
        <taxon>Candidatus Uabimicrobiia</taxon>
        <taxon>Candidatus Uabimicrobiales</taxon>
        <taxon>Candidatus Uabimicrobiaceae</taxon>
        <taxon>Candidatus Uabimicrobium</taxon>
    </lineage>
</organism>
<feature type="transmembrane region" description="Helical" evidence="1">
    <location>
        <begin position="71"/>
        <end position="97"/>
    </location>
</feature>
<proteinExistence type="predicted"/>
<keyword evidence="3" id="KW-1185">Reference proteome</keyword>
<feature type="transmembrane region" description="Helical" evidence="1">
    <location>
        <begin position="165"/>
        <end position="183"/>
    </location>
</feature>
<protein>
    <submittedName>
        <fullName evidence="2">Uncharacterized protein</fullName>
    </submittedName>
</protein>
<feature type="transmembrane region" description="Helical" evidence="1">
    <location>
        <begin position="39"/>
        <end position="59"/>
    </location>
</feature>
<reference evidence="2 3" key="1">
    <citation type="submission" date="2019-08" db="EMBL/GenBank/DDBJ databases">
        <title>Complete genome sequence of Candidatus Uab amorphum.</title>
        <authorList>
            <person name="Shiratori T."/>
            <person name="Suzuki S."/>
            <person name="Kakizawa Y."/>
            <person name="Ishida K."/>
        </authorList>
    </citation>
    <scope>NUCLEOTIDE SEQUENCE [LARGE SCALE GENOMIC DNA]</scope>
    <source>
        <strain evidence="2 3">SRT547</strain>
    </source>
</reference>
<name>A0A5S9IJ35_UABAM</name>
<keyword evidence="1" id="KW-1133">Transmembrane helix</keyword>
<dbReference type="Proteomes" id="UP000326354">
    <property type="component" value="Chromosome"/>
</dbReference>
<evidence type="ECO:0000313" key="3">
    <source>
        <dbReference type="Proteomes" id="UP000326354"/>
    </source>
</evidence>
<keyword evidence="1" id="KW-0812">Transmembrane</keyword>
<accession>A0A5S9IJ35</accession>
<feature type="transmembrane region" description="Helical" evidence="1">
    <location>
        <begin position="118"/>
        <end position="139"/>
    </location>
</feature>
<gene>
    <name evidence="2" type="ORF">UABAM_00655</name>
</gene>
<dbReference type="EMBL" id="AP019860">
    <property type="protein sequence ID" value="BBM82312.1"/>
    <property type="molecule type" value="Genomic_DNA"/>
</dbReference>